<dbReference type="OrthoDB" id="278338at2759"/>
<feature type="coiled-coil region" evidence="15">
    <location>
        <begin position="597"/>
        <end position="624"/>
    </location>
</feature>
<dbReference type="RefSeq" id="XP_027198164.1">
    <property type="nucleotide sequence ID" value="XM_027342363.1"/>
</dbReference>
<dbReference type="PANTHER" id="PTHR13462">
    <property type="entry name" value="CALCIUM UNIPORTER PROTEIN, MITOCHONDRIAL"/>
    <property type="match status" value="1"/>
</dbReference>
<protein>
    <submittedName>
        <fullName evidence="19">Uncharacterized protein LOC113792470 isoform X1</fullName>
    </submittedName>
</protein>
<name>A0A6P6Y1H4_DERPT</name>
<gene>
    <name evidence="19" type="primary">LOC113792470</name>
</gene>
<proteinExistence type="inferred from homology"/>
<evidence type="ECO:0000256" key="7">
    <source>
        <dbReference type="ARBA" id="ARBA00022792"/>
    </source>
</evidence>
<evidence type="ECO:0000256" key="9">
    <source>
        <dbReference type="ARBA" id="ARBA00022989"/>
    </source>
</evidence>
<evidence type="ECO:0000256" key="8">
    <source>
        <dbReference type="ARBA" id="ARBA00022837"/>
    </source>
</evidence>
<dbReference type="GO" id="GO:1990246">
    <property type="term" value="C:uniplex complex"/>
    <property type="evidence" value="ECO:0007669"/>
    <property type="project" value="TreeGrafter"/>
</dbReference>
<keyword evidence="4" id="KW-0109">Calcium transport</keyword>
<evidence type="ECO:0000256" key="6">
    <source>
        <dbReference type="ARBA" id="ARBA00022692"/>
    </source>
</evidence>
<evidence type="ECO:0000256" key="10">
    <source>
        <dbReference type="ARBA" id="ARBA00023065"/>
    </source>
</evidence>
<dbReference type="InterPro" id="IPR039055">
    <property type="entry name" value="MCU_fam"/>
</dbReference>
<evidence type="ECO:0000256" key="13">
    <source>
        <dbReference type="ARBA" id="ARBA00023303"/>
    </source>
</evidence>
<keyword evidence="8" id="KW-0106">Calcium</keyword>
<keyword evidence="7" id="KW-0999">Mitochondrion inner membrane</keyword>
<evidence type="ECO:0000256" key="15">
    <source>
        <dbReference type="SAM" id="Coils"/>
    </source>
</evidence>
<evidence type="ECO:0000256" key="1">
    <source>
        <dbReference type="ARBA" id="ARBA00004448"/>
    </source>
</evidence>
<evidence type="ECO:0000256" key="12">
    <source>
        <dbReference type="ARBA" id="ARBA00023136"/>
    </source>
</evidence>
<keyword evidence="10" id="KW-0406">Ion transport</keyword>
<sequence length="625" mass="73125">MNLLNYRYIFIKNFDNFIWISSLSSEKCQNFIRKWSSSSSSNHRDDHHHFINSFNCSTSQFNKFSLPYQSLLLNNYYQSDTSKSMTTTTKIFDKRYLLNRMRMMMIIGNPNFLRGFCTLSSTSPSSLSSSPSTSETKIVTGKNSLSNQQQPLTITIRLSISFSNGYFSIRFAQRECLFHFWSPIELALKMLQEELVSASKISAIHCTNIGSKTIKQQPSSIFVDSNVDNFFDQLLIEFDTDINNDNNPQSIPLRFDHIKFGRIEMVTEHSNDNDEIMMDDNTISSSSSSGSSGGESQSSTDSDSTIVNAEYIHHPNHPNYHPNHQQQPSPTAIKQRYRLAHLMPFGYALLGCDLDEIYFLGTGTGTVTIPSTTIDPNDNDNKQQQQRFSKTNIEKSLRIYFKLMDKTKNLKINMEQWHHQNPLDTQTMLLKQKTIDPNLFEQNELVVRLLLEFYTNYNNRSKCCYRQKSRRRQKCQNCYMVRKFIFQFLQQEHQTLLERFQPLQQEFTELIDSARKESRRRFKFGGLFLLSAQLGFVGRLTYFEYSWDIMEPVTWIMTYTTMVGSFAYYIITSEEYVVPGVEKRMIAARFWKLAKSRQFDVKQYKQLKEEIKQLEKRIGKLRARF</sequence>
<feature type="domain" description="Calcium uniporter protein C-terminal" evidence="17">
    <location>
        <begin position="488"/>
        <end position="607"/>
    </location>
</feature>
<dbReference type="KEGG" id="dpte:113792470"/>
<keyword evidence="15" id="KW-0175">Coiled coil</keyword>
<evidence type="ECO:0000313" key="18">
    <source>
        <dbReference type="Proteomes" id="UP000515146"/>
    </source>
</evidence>
<organism evidence="18 19">
    <name type="scientific">Dermatophagoides pteronyssinus</name>
    <name type="common">European house dust mite</name>
    <dbReference type="NCBI Taxonomy" id="6956"/>
    <lineage>
        <taxon>Eukaryota</taxon>
        <taxon>Metazoa</taxon>
        <taxon>Ecdysozoa</taxon>
        <taxon>Arthropoda</taxon>
        <taxon>Chelicerata</taxon>
        <taxon>Arachnida</taxon>
        <taxon>Acari</taxon>
        <taxon>Acariformes</taxon>
        <taxon>Sarcoptiformes</taxon>
        <taxon>Astigmata</taxon>
        <taxon>Psoroptidia</taxon>
        <taxon>Analgoidea</taxon>
        <taxon>Pyroglyphidae</taxon>
        <taxon>Dermatophagoidinae</taxon>
        <taxon>Dermatophagoides</taxon>
    </lineage>
</organism>
<comment type="catalytic activity">
    <reaction evidence="14">
        <text>Ca(2+)(in) = Ca(2+)(out)</text>
        <dbReference type="Rhea" id="RHEA:29671"/>
        <dbReference type="ChEBI" id="CHEBI:29108"/>
    </reaction>
</comment>
<dbReference type="Pfam" id="PF04678">
    <property type="entry name" value="MCU"/>
    <property type="match status" value="1"/>
</dbReference>
<feature type="region of interest" description="Disordered" evidence="16">
    <location>
        <begin position="270"/>
        <end position="303"/>
    </location>
</feature>
<dbReference type="PANTHER" id="PTHR13462:SF10">
    <property type="entry name" value="CALCIUM UNIPORTER PROTEIN, MITOCHONDRIAL"/>
    <property type="match status" value="1"/>
</dbReference>
<dbReference type="InParanoid" id="A0A6P6Y1H4"/>
<comment type="similarity">
    <text evidence="2">Belongs to the MCU (TC 1.A.77) family.</text>
</comment>
<dbReference type="AlphaFoldDB" id="A0A6P6Y1H4"/>
<reference evidence="19" key="1">
    <citation type="submission" date="2025-08" db="UniProtKB">
        <authorList>
            <consortium name="RefSeq"/>
        </authorList>
    </citation>
    <scope>IDENTIFICATION</scope>
    <source>
        <strain evidence="19">Airmid</strain>
    </source>
</reference>
<accession>A0A6P6Y1H4</accession>
<evidence type="ECO:0000313" key="19">
    <source>
        <dbReference type="RefSeq" id="XP_027198164.1"/>
    </source>
</evidence>
<feature type="compositionally biased region" description="Low complexity" evidence="16">
    <location>
        <begin position="284"/>
        <end position="303"/>
    </location>
</feature>
<evidence type="ECO:0000256" key="5">
    <source>
        <dbReference type="ARBA" id="ARBA00022673"/>
    </source>
</evidence>
<evidence type="ECO:0000256" key="16">
    <source>
        <dbReference type="SAM" id="MobiDB-lite"/>
    </source>
</evidence>
<keyword evidence="13" id="KW-0407">Ion channel</keyword>
<evidence type="ECO:0000259" key="17">
    <source>
        <dbReference type="Pfam" id="PF04678"/>
    </source>
</evidence>
<dbReference type="GO" id="GO:0005262">
    <property type="term" value="F:calcium channel activity"/>
    <property type="evidence" value="ECO:0007669"/>
    <property type="project" value="UniProtKB-KW"/>
</dbReference>
<keyword evidence="12" id="KW-0472">Membrane</keyword>
<evidence type="ECO:0000256" key="2">
    <source>
        <dbReference type="ARBA" id="ARBA00005653"/>
    </source>
</evidence>
<keyword evidence="3" id="KW-0813">Transport</keyword>
<keyword evidence="18" id="KW-1185">Reference proteome</keyword>
<keyword evidence="11" id="KW-0496">Mitochondrion</keyword>
<dbReference type="GO" id="GO:0036444">
    <property type="term" value="P:calcium import into the mitochondrion"/>
    <property type="evidence" value="ECO:0007669"/>
    <property type="project" value="TreeGrafter"/>
</dbReference>
<dbReference type="GO" id="GO:0051560">
    <property type="term" value="P:mitochondrial calcium ion homeostasis"/>
    <property type="evidence" value="ECO:0007669"/>
    <property type="project" value="InterPro"/>
</dbReference>
<evidence type="ECO:0000256" key="11">
    <source>
        <dbReference type="ARBA" id="ARBA00023128"/>
    </source>
</evidence>
<keyword evidence="5" id="KW-0107">Calcium channel</keyword>
<evidence type="ECO:0000256" key="4">
    <source>
        <dbReference type="ARBA" id="ARBA00022568"/>
    </source>
</evidence>
<dbReference type="InterPro" id="IPR006769">
    <property type="entry name" value="MCU_C"/>
</dbReference>
<dbReference type="GO" id="GO:0015292">
    <property type="term" value="F:uniporter activity"/>
    <property type="evidence" value="ECO:0007669"/>
    <property type="project" value="TreeGrafter"/>
</dbReference>
<keyword evidence="6" id="KW-0812">Transmembrane</keyword>
<evidence type="ECO:0000256" key="3">
    <source>
        <dbReference type="ARBA" id="ARBA00022448"/>
    </source>
</evidence>
<comment type="subcellular location">
    <subcellularLocation>
        <location evidence="1">Mitochondrion inner membrane</location>
        <topology evidence="1">Multi-pass membrane protein</topology>
    </subcellularLocation>
</comment>
<dbReference type="Proteomes" id="UP000515146">
    <property type="component" value="Unplaced"/>
</dbReference>
<keyword evidence="9" id="KW-1133">Transmembrane helix</keyword>
<dbReference type="CTD" id="90550"/>
<evidence type="ECO:0000256" key="14">
    <source>
        <dbReference type="ARBA" id="ARBA00036634"/>
    </source>
</evidence>